<proteinExistence type="predicted"/>
<dbReference type="Proteomes" id="UP000015100">
    <property type="component" value="Unassembled WGS sequence"/>
</dbReference>
<dbReference type="HOGENOM" id="CLU_475666_0_0_1"/>
<organism evidence="1 2">
    <name type="scientific">Dactylellina haptotyla (strain CBS 200.50)</name>
    <name type="common">Nematode-trapping fungus</name>
    <name type="synonym">Monacrosporium haptotylum</name>
    <dbReference type="NCBI Taxonomy" id="1284197"/>
    <lineage>
        <taxon>Eukaryota</taxon>
        <taxon>Fungi</taxon>
        <taxon>Dikarya</taxon>
        <taxon>Ascomycota</taxon>
        <taxon>Pezizomycotina</taxon>
        <taxon>Orbiliomycetes</taxon>
        <taxon>Orbiliales</taxon>
        <taxon>Orbiliaceae</taxon>
        <taxon>Dactylellina</taxon>
    </lineage>
</organism>
<dbReference type="InterPro" id="IPR032675">
    <property type="entry name" value="LRR_dom_sf"/>
</dbReference>
<name>S8A999_DACHA</name>
<accession>S8A999</accession>
<comment type="caution">
    <text evidence="1">The sequence shown here is derived from an EMBL/GenBank/DDBJ whole genome shotgun (WGS) entry which is preliminary data.</text>
</comment>
<reference evidence="2" key="2">
    <citation type="submission" date="2013-04" db="EMBL/GenBank/DDBJ databases">
        <title>Genomic mechanisms accounting for the adaptation to parasitism in nematode-trapping fungi.</title>
        <authorList>
            <person name="Ahren D.G."/>
        </authorList>
    </citation>
    <scope>NUCLEOTIDE SEQUENCE [LARGE SCALE GENOMIC DNA]</scope>
    <source>
        <strain evidence="2">CBS 200.50</strain>
    </source>
</reference>
<dbReference type="EMBL" id="AQGS01000467">
    <property type="protein sequence ID" value="EPS39600.1"/>
    <property type="molecule type" value="Genomic_DNA"/>
</dbReference>
<dbReference type="OMA" id="RHIADIW"/>
<reference evidence="1 2" key="1">
    <citation type="journal article" date="2013" name="PLoS Genet.">
        <title>Genomic mechanisms accounting for the adaptation to parasitism in nematode-trapping fungi.</title>
        <authorList>
            <person name="Meerupati T."/>
            <person name="Andersson K.M."/>
            <person name="Friman E."/>
            <person name="Kumar D."/>
            <person name="Tunlid A."/>
            <person name="Ahren D."/>
        </authorList>
    </citation>
    <scope>NUCLEOTIDE SEQUENCE [LARGE SCALE GENOMIC DNA]</scope>
    <source>
        <strain evidence="1 2">CBS 200.50</strain>
    </source>
</reference>
<keyword evidence="2" id="KW-1185">Reference proteome</keyword>
<evidence type="ECO:0000313" key="2">
    <source>
        <dbReference type="Proteomes" id="UP000015100"/>
    </source>
</evidence>
<dbReference type="OrthoDB" id="5412275at2759"/>
<sequence>MFGRRVEEKRFSSINAIVSSIRRLAIRPKSTQRTPVPRELVIPLLPTEILETIFFHFWESDPPTGKVQNFRLACRLFNEIAVLYIYRDLKLRLNDFELQPWSQLLSDRNNGLKYASGVSISGFVEGYSERGYYGRKKPPKYTQRTRDFSRAAVTELLEKLEPGRLKTFSIAGRHMTPRLAKISTRLLFDKQPNLRHLCIPLPLLLRHGDNVLDALTVIPRFQSLYLTDVKYTRHIADIWALLQNSSDSLVSLAIRSPLRGHNENQLQYYLEWNQRFRPDRVGLARTELRLSKLRDLFIEGIPNLDRLFDDCAPNLIPFASLRMLRIEKCTYVDAFMLRYCNKIRMPNLKSLQILEKFSTVTFDAAIMALAPLETLVVCGDFWGSQPDWTLIKTHHAKTLKRLWVDHKYQGAWTGISNLFNMQNQQAPYTDCFFPNGWPQLEEVAVDLADGKDMILPESVKACRLLGFNSYATPYSVEHGSYTNRIISFGVPVGQGSNLVLGALGRLDPPATSTIPRFPYIYKVDRKNLHKASDKSEAKAIMTSDVKKLMPDSHIMFYERMDHPWSDNQGSLWY</sequence>
<gene>
    <name evidence="1" type="ORF">H072_6721</name>
</gene>
<evidence type="ECO:0000313" key="1">
    <source>
        <dbReference type="EMBL" id="EPS39600.1"/>
    </source>
</evidence>
<dbReference type="AlphaFoldDB" id="S8A999"/>
<dbReference type="Gene3D" id="3.80.10.10">
    <property type="entry name" value="Ribonuclease Inhibitor"/>
    <property type="match status" value="1"/>
</dbReference>
<protein>
    <submittedName>
        <fullName evidence="1">Uncharacterized protein</fullName>
    </submittedName>
</protein>